<dbReference type="GO" id="GO:0003723">
    <property type="term" value="F:RNA binding"/>
    <property type="evidence" value="ECO:0007669"/>
    <property type="project" value="UniProtKB-UniRule"/>
</dbReference>
<keyword evidence="3" id="KW-0460">Magnesium</keyword>
<keyword evidence="2" id="KW-0378">Hydrolase</keyword>
<evidence type="ECO:0000256" key="3">
    <source>
        <dbReference type="ARBA" id="ARBA00022842"/>
    </source>
</evidence>
<dbReference type="GO" id="GO:0005634">
    <property type="term" value="C:nucleus"/>
    <property type="evidence" value="ECO:0007669"/>
    <property type="project" value="TreeGrafter"/>
</dbReference>
<gene>
    <name evidence="9" type="ORF">BD324DRAFT_583205</name>
</gene>
<dbReference type="PANTHER" id="PTHR14950:SF37">
    <property type="entry name" value="ENDORIBONUCLEASE DICER"/>
    <property type="match status" value="1"/>
</dbReference>
<name>A0A1Y1U9C9_9TREE</name>
<dbReference type="GO" id="GO:0005737">
    <property type="term" value="C:cytoplasm"/>
    <property type="evidence" value="ECO:0007669"/>
    <property type="project" value="TreeGrafter"/>
</dbReference>
<protein>
    <submittedName>
        <fullName evidence="9">Ribonuclease III domain-containing protein</fullName>
    </submittedName>
</protein>
<dbReference type="CDD" id="cd00593">
    <property type="entry name" value="RIBOc"/>
    <property type="match status" value="1"/>
</dbReference>
<dbReference type="InterPro" id="IPR014720">
    <property type="entry name" value="dsRBD_dom"/>
</dbReference>
<organism evidence="9 10">
    <name type="scientific">Kockovaella imperatae</name>
    <dbReference type="NCBI Taxonomy" id="4999"/>
    <lineage>
        <taxon>Eukaryota</taxon>
        <taxon>Fungi</taxon>
        <taxon>Dikarya</taxon>
        <taxon>Basidiomycota</taxon>
        <taxon>Agaricomycotina</taxon>
        <taxon>Tremellomycetes</taxon>
        <taxon>Tremellales</taxon>
        <taxon>Cuniculitremaceae</taxon>
        <taxon>Kockovaella</taxon>
    </lineage>
</organism>
<dbReference type="AlphaFoldDB" id="A0A1Y1U9C9"/>
<dbReference type="PANTHER" id="PTHR14950">
    <property type="entry name" value="DICER-RELATED"/>
    <property type="match status" value="1"/>
</dbReference>
<keyword evidence="10" id="KW-1185">Reference proteome</keyword>
<dbReference type="InParanoid" id="A0A1Y1U9C9"/>
<evidence type="ECO:0000256" key="1">
    <source>
        <dbReference type="ARBA" id="ARBA00022723"/>
    </source>
</evidence>
<dbReference type="GeneID" id="33555411"/>
<dbReference type="SUPFAM" id="SSF54768">
    <property type="entry name" value="dsRNA-binding domain-like"/>
    <property type="match status" value="1"/>
</dbReference>
<dbReference type="GO" id="GO:0004530">
    <property type="term" value="F:deoxyribonuclease I activity"/>
    <property type="evidence" value="ECO:0007669"/>
    <property type="project" value="TreeGrafter"/>
</dbReference>
<dbReference type="InterPro" id="IPR000999">
    <property type="entry name" value="RNase_III_dom"/>
</dbReference>
<dbReference type="STRING" id="4999.A0A1Y1U9C9"/>
<evidence type="ECO:0000313" key="10">
    <source>
        <dbReference type="Proteomes" id="UP000193218"/>
    </source>
</evidence>
<evidence type="ECO:0000259" key="7">
    <source>
        <dbReference type="PROSITE" id="PS50137"/>
    </source>
</evidence>
<dbReference type="GO" id="GO:0004525">
    <property type="term" value="F:ribonuclease III activity"/>
    <property type="evidence" value="ECO:0007669"/>
    <property type="project" value="InterPro"/>
</dbReference>
<feature type="region of interest" description="Disordered" evidence="6">
    <location>
        <begin position="1"/>
        <end position="69"/>
    </location>
</feature>
<dbReference type="GO" id="GO:0030422">
    <property type="term" value="P:siRNA processing"/>
    <property type="evidence" value="ECO:0007669"/>
    <property type="project" value="TreeGrafter"/>
</dbReference>
<proteinExistence type="predicted"/>
<dbReference type="InterPro" id="IPR036389">
    <property type="entry name" value="RNase_III_sf"/>
</dbReference>
<feature type="compositionally biased region" description="Low complexity" evidence="6">
    <location>
        <begin position="23"/>
        <end position="37"/>
    </location>
</feature>
<dbReference type="GO" id="GO:0046872">
    <property type="term" value="F:metal ion binding"/>
    <property type="evidence" value="ECO:0007669"/>
    <property type="project" value="UniProtKB-KW"/>
</dbReference>
<evidence type="ECO:0000313" key="9">
    <source>
        <dbReference type="EMBL" id="ORX34640.1"/>
    </source>
</evidence>
<dbReference type="EMBL" id="NBSH01000013">
    <property type="protein sequence ID" value="ORX34640.1"/>
    <property type="molecule type" value="Genomic_DNA"/>
</dbReference>
<keyword evidence="1" id="KW-0479">Metal-binding</keyword>
<feature type="domain" description="RNase III" evidence="8">
    <location>
        <begin position="125"/>
        <end position="249"/>
    </location>
</feature>
<comment type="caution">
    <text evidence="9">The sequence shown here is derived from an EMBL/GenBank/DDBJ whole genome shotgun (WGS) entry which is preliminary data.</text>
</comment>
<dbReference type="RefSeq" id="XP_021868882.1">
    <property type="nucleotide sequence ID" value="XM_022013603.1"/>
</dbReference>
<keyword evidence="4 5" id="KW-0694">RNA-binding</keyword>
<accession>A0A1Y1U9C9</accession>
<sequence>MPETLVASGPITTAKGLNVKGPQRQSSSFFASSSEYQSFDHTRSAYNGDPSPAKLGKRKAEPLSEEQSISPVEDTIPFSLPSSKLIATLPTPLPSKRLKFRPGTKDCLIPVERLPVYPLPPLPLITDESLRKQVFVHHSKFDKVKGKFQEPEDNPATHYEKLEHVGDSILGMLVTTWLHETKPLLTCGTASKLKSHLVSNATLSHLSGLYGLPQRLDAEAWNLPVLRNQTDVRAALMEAFIAAVYFSFPPEERFTRALPVLDGWLREMYDPLCDFFFEHMKSEHEQHSRAVGVEPDGEVRFMEEEERTRIDKSSRGMLKFIKHHASLQGWKIEFHETVYETTVGMLYEYRCVVNGEDVGSGTRADKKMAKNVAALEAVKTLGLDGGD</sequence>
<dbReference type="Pfam" id="PF00636">
    <property type="entry name" value="Ribonuclease_3"/>
    <property type="match status" value="1"/>
</dbReference>
<reference evidence="9 10" key="1">
    <citation type="submission" date="2017-03" db="EMBL/GenBank/DDBJ databases">
        <title>Widespread Adenine N6-methylation of Active Genes in Fungi.</title>
        <authorList>
            <consortium name="DOE Joint Genome Institute"/>
            <person name="Mondo S.J."/>
            <person name="Dannebaum R.O."/>
            <person name="Kuo R.C."/>
            <person name="Louie K.B."/>
            <person name="Bewick A.J."/>
            <person name="Labutti K."/>
            <person name="Haridas S."/>
            <person name="Kuo A."/>
            <person name="Salamov A."/>
            <person name="Ahrendt S.R."/>
            <person name="Lau R."/>
            <person name="Bowen B.P."/>
            <person name="Lipzen A."/>
            <person name="Sullivan W."/>
            <person name="Andreopoulos W.B."/>
            <person name="Clum A."/>
            <person name="Lindquist E."/>
            <person name="Daum C."/>
            <person name="Northen T.R."/>
            <person name="Ramamoorthy G."/>
            <person name="Schmitz R.J."/>
            <person name="Gryganskyi A."/>
            <person name="Culley D."/>
            <person name="Magnuson J."/>
            <person name="James T.Y."/>
            <person name="O'Malley M.A."/>
            <person name="Stajich J.E."/>
            <person name="Spatafora J.W."/>
            <person name="Visel A."/>
            <person name="Grigoriev I.V."/>
        </authorList>
    </citation>
    <scope>NUCLEOTIDE SEQUENCE [LARGE SCALE GENOMIC DNA]</scope>
    <source>
        <strain evidence="9 10">NRRL Y-17943</strain>
    </source>
</reference>
<evidence type="ECO:0000256" key="2">
    <source>
        <dbReference type="ARBA" id="ARBA00022801"/>
    </source>
</evidence>
<feature type="domain" description="DRBM" evidence="7">
    <location>
        <begin position="347"/>
        <end position="383"/>
    </location>
</feature>
<dbReference type="FunCoup" id="A0A1Y1U9C9">
    <property type="interactions" value="212"/>
</dbReference>
<evidence type="ECO:0000256" key="6">
    <source>
        <dbReference type="SAM" id="MobiDB-lite"/>
    </source>
</evidence>
<dbReference type="GO" id="GO:0070578">
    <property type="term" value="C:RISC-loading complex"/>
    <property type="evidence" value="ECO:0007669"/>
    <property type="project" value="TreeGrafter"/>
</dbReference>
<dbReference type="SUPFAM" id="SSF69065">
    <property type="entry name" value="RNase III domain-like"/>
    <property type="match status" value="1"/>
</dbReference>
<evidence type="ECO:0000256" key="4">
    <source>
        <dbReference type="ARBA" id="ARBA00022884"/>
    </source>
</evidence>
<dbReference type="Gene3D" id="1.10.1520.10">
    <property type="entry name" value="Ribonuclease III domain"/>
    <property type="match status" value="1"/>
</dbReference>
<dbReference type="Gene3D" id="3.30.160.20">
    <property type="match status" value="1"/>
</dbReference>
<dbReference type="SMART" id="SM00535">
    <property type="entry name" value="RIBOc"/>
    <property type="match status" value="1"/>
</dbReference>
<dbReference type="PROSITE" id="PS50142">
    <property type="entry name" value="RNASE_3_2"/>
    <property type="match status" value="1"/>
</dbReference>
<dbReference type="OrthoDB" id="2563603at2759"/>
<dbReference type="GO" id="GO:0031054">
    <property type="term" value="P:pre-miRNA processing"/>
    <property type="evidence" value="ECO:0007669"/>
    <property type="project" value="TreeGrafter"/>
</dbReference>
<evidence type="ECO:0000259" key="8">
    <source>
        <dbReference type="PROSITE" id="PS50142"/>
    </source>
</evidence>
<dbReference type="PROSITE" id="PS50137">
    <property type="entry name" value="DS_RBD"/>
    <property type="match status" value="1"/>
</dbReference>
<dbReference type="Proteomes" id="UP000193218">
    <property type="component" value="Unassembled WGS sequence"/>
</dbReference>
<evidence type="ECO:0000256" key="5">
    <source>
        <dbReference type="PROSITE-ProRule" id="PRU00266"/>
    </source>
</evidence>
<dbReference type="Pfam" id="PF00035">
    <property type="entry name" value="dsrm"/>
    <property type="match status" value="1"/>
</dbReference>
<dbReference type="GO" id="GO:0006309">
    <property type="term" value="P:apoptotic DNA fragmentation"/>
    <property type="evidence" value="ECO:0007669"/>
    <property type="project" value="TreeGrafter"/>
</dbReference>